<name>A0A1M5ZC87_BUTFI</name>
<proteinExistence type="predicted"/>
<dbReference type="EMBL" id="FQXK01000017">
    <property type="protein sequence ID" value="SHI21837.1"/>
    <property type="molecule type" value="Genomic_DNA"/>
</dbReference>
<evidence type="ECO:0000313" key="2">
    <source>
        <dbReference type="Proteomes" id="UP000184278"/>
    </source>
</evidence>
<dbReference type="STRING" id="1121131.SAMN02745229_02111"/>
<dbReference type="OrthoDB" id="361365at2"/>
<dbReference type="AlphaFoldDB" id="A0A1M5ZC87"/>
<sequence length="71" mass="8279">MNKETFSFVIYMIHACANKWGKLPSEVYHLLSKADCIDKFLVLHFDVLHTQSTSYIVDDIKEYLEVRGVNL</sequence>
<dbReference type="Pfam" id="PF12668">
    <property type="entry name" value="DUF3791"/>
    <property type="match status" value="1"/>
</dbReference>
<organism evidence="1 2">
    <name type="scientific">Butyrivibrio fibrisolvens DSM 3071</name>
    <dbReference type="NCBI Taxonomy" id="1121131"/>
    <lineage>
        <taxon>Bacteria</taxon>
        <taxon>Bacillati</taxon>
        <taxon>Bacillota</taxon>
        <taxon>Clostridia</taxon>
        <taxon>Lachnospirales</taxon>
        <taxon>Lachnospiraceae</taxon>
        <taxon>Butyrivibrio</taxon>
    </lineage>
</organism>
<keyword evidence="2" id="KW-1185">Reference proteome</keyword>
<evidence type="ECO:0000313" key="1">
    <source>
        <dbReference type="EMBL" id="SHI21837.1"/>
    </source>
</evidence>
<evidence type="ECO:0008006" key="3">
    <source>
        <dbReference type="Google" id="ProtNLM"/>
    </source>
</evidence>
<accession>A0A1M5ZC87</accession>
<dbReference type="InterPro" id="IPR024269">
    <property type="entry name" value="DUF3791"/>
</dbReference>
<dbReference type="Proteomes" id="UP000184278">
    <property type="component" value="Unassembled WGS sequence"/>
</dbReference>
<dbReference type="RefSeq" id="WP_073387586.1">
    <property type="nucleotide sequence ID" value="NZ_FQXK01000017.1"/>
</dbReference>
<dbReference type="GeneID" id="89509724"/>
<reference evidence="2" key="1">
    <citation type="submission" date="2016-11" db="EMBL/GenBank/DDBJ databases">
        <authorList>
            <person name="Varghese N."/>
            <person name="Submissions S."/>
        </authorList>
    </citation>
    <scope>NUCLEOTIDE SEQUENCE [LARGE SCALE GENOMIC DNA]</scope>
    <source>
        <strain evidence="2">DSM 3071</strain>
    </source>
</reference>
<protein>
    <recommendedName>
        <fullName evidence="3">DUF3791 domain-containing protein</fullName>
    </recommendedName>
</protein>
<gene>
    <name evidence="1" type="ORF">SAMN02745229_02111</name>
</gene>